<gene>
    <name evidence="2" type="ORF">SAMN02745114_00433</name>
</gene>
<dbReference type="PANTHER" id="PTHR12526">
    <property type="entry name" value="GLYCOSYLTRANSFERASE"/>
    <property type="match status" value="1"/>
</dbReference>
<dbReference type="Pfam" id="PF00534">
    <property type="entry name" value="Glycos_transf_1"/>
    <property type="match status" value="1"/>
</dbReference>
<keyword evidence="3" id="KW-1185">Reference proteome</keyword>
<organism evidence="2 3">
    <name type="scientific">Eubacterium coprostanoligenes</name>
    <dbReference type="NCBI Taxonomy" id="290054"/>
    <lineage>
        <taxon>Bacteria</taxon>
        <taxon>Bacillati</taxon>
        <taxon>Bacillota</taxon>
        <taxon>Clostridia</taxon>
        <taxon>Eubacteriales</taxon>
        <taxon>Eubacteriaceae</taxon>
        <taxon>Eubacterium</taxon>
    </lineage>
</organism>
<protein>
    <submittedName>
        <fullName evidence="2">Glycosyltransferase involved in cell wall bisynthesis</fullName>
    </submittedName>
</protein>
<sequence>MKKKIFIFSHAMEIGGAERALLGLLNSIDYSKYEVDLFLLKHSGELMPLIPKQVNLLPEISQYSAIMKPMVLALKEGQIKVVLGRLCGKLKAKLYDIKHTLNRSAVAIEYSHKHTVKYLPKVNNEHYDIAISFLTPHYIVSEKVNADKKIAWIHTDYSTIELDVKSELAMWSKFDNIVSISDDVTRAFLSTFPSLENKIVKIENILSKDFIEEQADLFNVKNEMTGDSIKLLSIGRFCEAKNFDDVPEIASIIKSKGVDFKWYIIGYGADENLIKSKIAQYNMEDTVIILGKKENPYPYIKACDIYVQPSRYEGKCVAVREAQILNKPVIITNYASSKSQLQDGFDGVIVPMDNQGCADGIVKVIDDKDLQNQLIENTKKTDYTNSKEIEKLYKLIGD</sequence>
<accession>A0A1T4KD84</accession>
<dbReference type="InterPro" id="IPR001296">
    <property type="entry name" value="Glyco_trans_1"/>
</dbReference>
<dbReference type="CDD" id="cd03811">
    <property type="entry name" value="GT4_GT28_WabH-like"/>
    <property type="match status" value="1"/>
</dbReference>
<name>A0A1T4KD84_9FIRM</name>
<evidence type="ECO:0000313" key="3">
    <source>
        <dbReference type="Proteomes" id="UP000190657"/>
    </source>
</evidence>
<dbReference type="Gene3D" id="3.40.50.2000">
    <property type="entry name" value="Glycogen Phosphorylase B"/>
    <property type="match status" value="2"/>
</dbReference>
<dbReference type="OrthoDB" id="9762705at2"/>
<dbReference type="STRING" id="290054.SAMN02745114_00433"/>
<evidence type="ECO:0000313" key="2">
    <source>
        <dbReference type="EMBL" id="SJZ40346.1"/>
    </source>
</evidence>
<dbReference type="Proteomes" id="UP000190657">
    <property type="component" value="Unassembled WGS sequence"/>
</dbReference>
<reference evidence="2 3" key="1">
    <citation type="submission" date="2017-02" db="EMBL/GenBank/DDBJ databases">
        <authorList>
            <person name="Peterson S.W."/>
        </authorList>
    </citation>
    <scope>NUCLEOTIDE SEQUENCE [LARGE SCALE GENOMIC DNA]</scope>
    <source>
        <strain evidence="2 3">ATCC 51222</strain>
    </source>
</reference>
<keyword evidence="2" id="KW-0808">Transferase</keyword>
<feature type="domain" description="Glycosyl transferase family 1" evidence="1">
    <location>
        <begin position="222"/>
        <end position="380"/>
    </location>
</feature>
<dbReference type="SUPFAM" id="SSF53756">
    <property type="entry name" value="UDP-Glycosyltransferase/glycogen phosphorylase"/>
    <property type="match status" value="1"/>
</dbReference>
<dbReference type="EMBL" id="FUWW01000003">
    <property type="protein sequence ID" value="SJZ40346.1"/>
    <property type="molecule type" value="Genomic_DNA"/>
</dbReference>
<dbReference type="GO" id="GO:0016757">
    <property type="term" value="F:glycosyltransferase activity"/>
    <property type="evidence" value="ECO:0007669"/>
    <property type="project" value="InterPro"/>
</dbReference>
<evidence type="ECO:0000259" key="1">
    <source>
        <dbReference type="Pfam" id="PF00534"/>
    </source>
</evidence>
<dbReference type="RefSeq" id="WP_078767931.1">
    <property type="nucleotide sequence ID" value="NZ_FUWW01000003.1"/>
</dbReference>
<proteinExistence type="predicted"/>
<dbReference type="AlphaFoldDB" id="A0A1T4KD84"/>
<dbReference type="PANTHER" id="PTHR12526:SF630">
    <property type="entry name" value="GLYCOSYLTRANSFERASE"/>
    <property type="match status" value="1"/>
</dbReference>